<dbReference type="GO" id="GO:0072659">
    <property type="term" value="P:protein localization to plasma membrane"/>
    <property type="evidence" value="ECO:0007669"/>
    <property type="project" value="TreeGrafter"/>
</dbReference>
<feature type="compositionally biased region" description="Basic and acidic residues" evidence="7">
    <location>
        <begin position="210"/>
        <end position="226"/>
    </location>
</feature>
<dbReference type="AlphaFoldDB" id="A0A8B8CXF8"/>
<dbReference type="GO" id="GO:0005829">
    <property type="term" value="C:cytosol"/>
    <property type="evidence" value="ECO:0007669"/>
    <property type="project" value="UniProtKB-SubCell"/>
</dbReference>
<dbReference type="PANTHER" id="PTHR31220:SF1">
    <property type="entry name" value="GH21176P"/>
    <property type="match status" value="1"/>
</dbReference>
<keyword evidence="8" id="KW-1185">Reference proteome</keyword>
<comment type="subcellular location">
    <subcellularLocation>
        <location evidence="1">Cell membrane</location>
    </subcellularLocation>
    <subcellularLocation>
        <location evidence="2">Cytoplasm</location>
        <location evidence="2">Cytosol</location>
    </subcellularLocation>
</comment>
<evidence type="ECO:0000256" key="1">
    <source>
        <dbReference type="ARBA" id="ARBA00004236"/>
    </source>
</evidence>
<proteinExistence type="inferred from homology"/>
<dbReference type="InterPro" id="IPR018619">
    <property type="entry name" value="Hyccin"/>
</dbReference>
<dbReference type="OrthoDB" id="18937at2759"/>
<sequence>MSTCDFTATVTRELDTIEVLACCRIASTGFLSLSDIQTAEEPSFSLSDSPEPRRHHSQYGDLPPRLVVCASLMIEMLSGLYYVTFNSQPSLGLKAIYDLHHRAGYKLYADVLLVTNAMTNSLQSMVTSSRDSLRGMKIVTLSTSAHSISINAITNASFLAKKLPDDISIIQDEEASKLATIDEVSIETTVAKVAFKSSEFNLTKAILKGEKSKPKETKRDAVDHKTSLTNGDASDSVHVDVGKNNSRIVVDNIEMQAYNRKNVEMDHNKDKSVAVHLIPMPRSSGSIGKDMKVKLQEHQRNPSGSSVNSDNYSTNL</sequence>
<dbReference type="Proteomes" id="UP000694844">
    <property type="component" value="Chromosome 3"/>
</dbReference>
<evidence type="ECO:0000313" key="9">
    <source>
        <dbReference type="RefSeq" id="XP_022320305.1"/>
    </source>
</evidence>
<feature type="compositionally biased region" description="Polar residues" evidence="7">
    <location>
        <begin position="301"/>
        <end position="316"/>
    </location>
</feature>
<evidence type="ECO:0000256" key="2">
    <source>
        <dbReference type="ARBA" id="ARBA00004514"/>
    </source>
</evidence>
<dbReference type="KEGG" id="cvn:111122718"/>
<evidence type="ECO:0000256" key="5">
    <source>
        <dbReference type="ARBA" id="ARBA00023136"/>
    </source>
</evidence>
<gene>
    <name evidence="9" type="primary">LOC111122718</name>
</gene>
<keyword evidence="4" id="KW-0963">Cytoplasm</keyword>
<feature type="region of interest" description="Disordered" evidence="7">
    <location>
        <begin position="210"/>
        <end position="239"/>
    </location>
</feature>
<name>A0A8B8CXF8_CRAVI</name>
<protein>
    <submittedName>
        <fullName evidence="9">Protein FAM126B-like</fullName>
    </submittedName>
</protein>
<dbReference type="GO" id="GO:0005886">
    <property type="term" value="C:plasma membrane"/>
    <property type="evidence" value="ECO:0007669"/>
    <property type="project" value="UniProtKB-SubCell"/>
</dbReference>
<evidence type="ECO:0000256" key="3">
    <source>
        <dbReference type="ARBA" id="ARBA00022475"/>
    </source>
</evidence>
<reference evidence="9" key="1">
    <citation type="submission" date="2025-08" db="UniProtKB">
        <authorList>
            <consortium name="RefSeq"/>
        </authorList>
    </citation>
    <scope>IDENTIFICATION</scope>
    <source>
        <tissue evidence="9">Whole sample</tissue>
    </source>
</reference>
<dbReference type="RefSeq" id="XP_022320305.1">
    <property type="nucleotide sequence ID" value="XM_022464597.1"/>
</dbReference>
<feature type="region of interest" description="Disordered" evidence="7">
    <location>
        <begin position="296"/>
        <end position="316"/>
    </location>
</feature>
<dbReference type="Pfam" id="PF09790">
    <property type="entry name" value="Hyccin"/>
    <property type="match status" value="1"/>
</dbReference>
<comment type="similarity">
    <text evidence="6">Belongs to the Hyccin family.</text>
</comment>
<accession>A0A8B8CXF8</accession>
<organism evidence="8 9">
    <name type="scientific">Crassostrea virginica</name>
    <name type="common">Eastern oyster</name>
    <dbReference type="NCBI Taxonomy" id="6565"/>
    <lineage>
        <taxon>Eukaryota</taxon>
        <taxon>Metazoa</taxon>
        <taxon>Spiralia</taxon>
        <taxon>Lophotrochozoa</taxon>
        <taxon>Mollusca</taxon>
        <taxon>Bivalvia</taxon>
        <taxon>Autobranchia</taxon>
        <taxon>Pteriomorphia</taxon>
        <taxon>Ostreida</taxon>
        <taxon>Ostreoidea</taxon>
        <taxon>Ostreidae</taxon>
        <taxon>Crassostrea</taxon>
    </lineage>
</organism>
<evidence type="ECO:0000256" key="4">
    <source>
        <dbReference type="ARBA" id="ARBA00022490"/>
    </source>
</evidence>
<evidence type="ECO:0000313" key="8">
    <source>
        <dbReference type="Proteomes" id="UP000694844"/>
    </source>
</evidence>
<keyword evidence="5" id="KW-0472">Membrane</keyword>
<keyword evidence="3" id="KW-1003">Cell membrane</keyword>
<evidence type="ECO:0000256" key="6">
    <source>
        <dbReference type="ARBA" id="ARBA00034482"/>
    </source>
</evidence>
<dbReference type="GO" id="GO:0046854">
    <property type="term" value="P:phosphatidylinositol phosphate biosynthetic process"/>
    <property type="evidence" value="ECO:0007669"/>
    <property type="project" value="TreeGrafter"/>
</dbReference>
<dbReference type="GeneID" id="111122718"/>
<evidence type="ECO:0000256" key="7">
    <source>
        <dbReference type="SAM" id="MobiDB-lite"/>
    </source>
</evidence>
<dbReference type="PANTHER" id="PTHR31220">
    <property type="entry name" value="HYCCIN RELATED"/>
    <property type="match status" value="1"/>
</dbReference>